<evidence type="ECO:0000313" key="1">
    <source>
        <dbReference type="EMBL" id="SED32997.1"/>
    </source>
</evidence>
<reference evidence="2" key="1">
    <citation type="submission" date="2016-10" db="EMBL/GenBank/DDBJ databases">
        <authorList>
            <person name="Varghese N."/>
            <person name="Submissions S."/>
        </authorList>
    </citation>
    <scope>NUCLEOTIDE SEQUENCE [LARGE SCALE GENOMIC DNA]</scope>
    <source>
        <strain evidence="2">DSM 9751</strain>
    </source>
</reference>
<accession>A0A1H4ZSN3</accession>
<dbReference type="AlphaFoldDB" id="A0A1H4ZSN3"/>
<name>A0A1H4ZSN3_9PSED</name>
<dbReference type="EMBL" id="FNTJ01000003">
    <property type="protein sequence ID" value="SED32997.1"/>
    <property type="molecule type" value="Genomic_DNA"/>
</dbReference>
<protein>
    <submittedName>
        <fullName evidence="1">Uncharacterized protein</fullName>
    </submittedName>
</protein>
<keyword evidence="2" id="KW-1185">Reference proteome</keyword>
<sequence>MGIKRVQKLYLWTVGDPSVGIAGESAEVSAPGWLVESEQYEAEDFKSVLEDFRQKIQEAFEVIWSGEKVFARYDFELQEENAQGLSH</sequence>
<proteinExistence type="predicted"/>
<dbReference type="RefSeq" id="WP_092320781.1">
    <property type="nucleotide sequence ID" value="NZ_FNTJ01000003.1"/>
</dbReference>
<organism evidence="1 2">
    <name type="scientific">Pseudomonas saponiphila</name>
    <dbReference type="NCBI Taxonomy" id="556534"/>
    <lineage>
        <taxon>Bacteria</taxon>
        <taxon>Pseudomonadati</taxon>
        <taxon>Pseudomonadota</taxon>
        <taxon>Gammaproteobacteria</taxon>
        <taxon>Pseudomonadales</taxon>
        <taxon>Pseudomonadaceae</taxon>
        <taxon>Pseudomonas</taxon>
    </lineage>
</organism>
<dbReference type="Proteomes" id="UP000198982">
    <property type="component" value="Unassembled WGS sequence"/>
</dbReference>
<evidence type="ECO:0000313" key="2">
    <source>
        <dbReference type="Proteomes" id="UP000198982"/>
    </source>
</evidence>
<gene>
    <name evidence="1" type="ORF">SAMN05216178_6809</name>
</gene>